<dbReference type="SUPFAM" id="SSF55811">
    <property type="entry name" value="Nudix"/>
    <property type="match status" value="1"/>
</dbReference>
<proteinExistence type="inferred from homology"/>
<dbReference type="GO" id="GO:0008413">
    <property type="term" value="F:8-oxo-7,8-dihydroguanosine triphosphate pyrophosphatase activity"/>
    <property type="evidence" value="ECO:0007669"/>
    <property type="project" value="TreeGrafter"/>
</dbReference>
<dbReference type="EC" id="3.6.1.55" evidence="11"/>
<dbReference type="Gene3D" id="3.90.79.10">
    <property type="entry name" value="Nucleoside Triphosphate Pyrophosphohydrolase"/>
    <property type="match status" value="1"/>
</dbReference>
<dbReference type="PROSITE" id="PS51462">
    <property type="entry name" value="NUDIX"/>
    <property type="match status" value="1"/>
</dbReference>
<evidence type="ECO:0000256" key="10">
    <source>
        <dbReference type="ARBA" id="ARBA00035861"/>
    </source>
</evidence>
<evidence type="ECO:0000259" key="12">
    <source>
        <dbReference type="PROSITE" id="PS51462"/>
    </source>
</evidence>
<dbReference type="PANTHER" id="PTHR47707:SF1">
    <property type="entry name" value="NUDIX HYDROLASE FAMILY PROTEIN"/>
    <property type="match status" value="1"/>
</dbReference>
<dbReference type="GO" id="GO:0006260">
    <property type="term" value="P:DNA replication"/>
    <property type="evidence" value="ECO:0007669"/>
    <property type="project" value="UniProtKB-KW"/>
</dbReference>
<evidence type="ECO:0000256" key="11">
    <source>
        <dbReference type="ARBA" id="ARBA00038905"/>
    </source>
</evidence>
<dbReference type="InterPro" id="IPR047127">
    <property type="entry name" value="MutT-like"/>
</dbReference>
<dbReference type="GO" id="GO:0035539">
    <property type="term" value="F:8-oxo-7,8-dihydrodeoxyguanosine triphosphate pyrophosphatase activity"/>
    <property type="evidence" value="ECO:0007669"/>
    <property type="project" value="UniProtKB-EC"/>
</dbReference>
<evidence type="ECO:0000256" key="9">
    <source>
        <dbReference type="ARBA" id="ARBA00023204"/>
    </source>
</evidence>
<evidence type="ECO:0000256" key="8">
    <source>
        <dbReference type="ARBA" id="ARBA00022842"/>
    </source>
</evidence>
<evidence type="ECO:0000313" key="13">
    <source>
        <dbReference type="EMBL" id="GIH12696.1"/>
    </source>
</evidence>
<dbReference type="Pfam" id="PF00293">
    <property type="entry name" value="NUDIX"/>
    <property type="match status" value="1"/>
</dbReference>
<dbReference type="GO" id="GO:0044716">
    <property type="term" value="F:8-oxo-GDP phosphatase activity"/>
    <property type="evidence" value="ECO:0007669"/>
    <property type="project" value="TreeGrafter"/>
</dbReference>
<keyword evidence="14" id="KW-1185">Reference proteome</keyword>
<keyword evidence="9" id="KW-0234">DNA repair</keyword>
<dbReference type="EMBL" id="BONZ01000009">
    <property type="protein sequence ID" value="GIH12696.1"/>
    <property type="molecule type" value="Genomic_DNA"/>
</dbReference>
<comment type="catalytic activity">
    <reaction evidence="10">
        <text>8-oxo-dGTP + H2O = 8-oxo-dGMP + diphosphate + H(+)</text>
        <dbReference type="Rhea" id="RHEA:31575"/>
        <dbReference type="ChEBI" id="CHEBI:15377"/>
        <dbReference type="ChEBI" id="CHEBI:15378"/>
        <dbReference type="ChEBI" id="CHEBI:33019"/>
        <dbReference type="ChEBI" id="CHEBI:63224"/>
        <dbReference type="ChEBI" id="CHEBI:77896"/>
        <dbReference type="EC" id="3.6.1.55"/>
    </reaction>
</comment>
<keyword evidence="4" id="KW-0235">DNA replication</keyword>
<dbReference type="GO" id="GO:0046872">
    <property type="term" value="F:metal ion binding"/>
    <property type="evidence" value="ECO:0007669"/>
    <property type="project" value="UniProtKB-KW"/>
</dbReference>
<keyword evidence="6" id="KW-0227">DNA damage</keyword>
<evidence type="ECO:0000256" key="2">
    <source>
        <dbReference type="ARBA" id="ARBA00005582"/>
    </source>
</evidence>
<reference evidence="13" key="1">
    <citation type="submission" date="2021-01" db="EMBL/GenBank/DDBJ databases">
        <title>Whole genome shotgun sequence of Rugosimonospora africana NBRC 104875.</title>
        <authorList>
            <person name="Komaki H."/>
            <person name="Tamura T."/>
        </authorList>
    </citation>
    <scope>NUCLEOTIDE SEQUENCE</scope>
    <source>
        <strain evidence="13">NBRC 104875</strain>
    </source>
</reference>
<dbReference type="PRINTS" id="PR00502">
    <property type="entry name" value="NUDIXFAMILY"/>
</dbReference>
<dbReference type="InterPro" id="IPR015797">
    <property type="entry name" value="NUDIX_hydrolase-like_dom_sf"/>
</dbReference>
<evidence type="ECO:0000256" key="5">
    <source>
        <dbReference type="ARBA" id="ARBA00022723"/>
    </source>
</evidence>
<dbReference type="Proteomes" id="UP000642748">
    <property type="component" value="Unassembled WGS sequence"/>
</dbReference>
<evidence type="ECO:0000256" key="4">
    <source>
        <dbReference type="ARBA" id="ARBA00022705"/>
    </source>
</evidence>
<comment type="cofactor">
    <cofactor evidence="1">
        <name>Mg(2+)</name>
        <dbReference type="ChEBI" id="CHEBI:18420"/>
    </cofactor>
</comment>
<evidence type="ECO:0000256" key="7">
    <source>
        <dbReference type="ARBA" id="ARBA00022801"/>
    </source>
</evidence>
<evidence type="ECO:0000256" key="3">
    <source>
        <dbReference type="ARBA" id="ARBA00022457"/>
    </source>
</evidence>
<dbReference type="InterPro" id="IPR000086">
    <property type="entry name" value="NUDIX_hydrolase_dom"/>
</dbReference>
<feature type="domain" description="Nudix hydrolase" evidence="12">
    <location>
        <begin position="7"/>
        <end position="135"/>
    </location>
</feature>
<keyword evidence="3" id="KW-0515">Mutator protein</keyword>
<keyword evidence="7" id="KW-0378">Hydrolase</keyword>
<accession>A0A8J3QPB1</accession>
<organism evidence="13 14">
    <name type="scientific">Rugosimonospora africana</name>
    <dbReference type="NCBI Taxonomy" id="556532"/>
    <lineage>
        <taxon>Bacteria</taxon>
        <taxon>Bacillati</taxon>
        <taxon>Actinomycetota</taxon>
        <taxon>Actinomycetes</taxon>
        <taxon>Micromonosporales</taxon>
        <taxon>Micromonosporaceae</taxon>
        <taxon>Rugosimonospora</taxon>
    </lineage>
</organism>
<gene>
    <name evidence="13" type="ORF">Raf01_08680</name>
</gene>
<dbReference type="RefSeq" id="WP_239133365.1">
    <property type="nucleotide sequence ID" value="NZ_BONZ01000009.1"/>
</dbReference>
<dbReference type="AlphaFoldDB" id="A0A8J3QPB1"/>
<evidence type="ECO:0000256" key="6">
    <source>
        <dbReference type="ARBA" id="ARBA00022763"/>
    </source>
</evidence>
<dbReference type="InterPro" id="IPR020476">
    <property type="entry name" value="Nudix_hydrolase"/>
</dbReference>
<evidence type="ECO:0000313" key="14">
    <source>
        <dbReference type="Proteomes" id="UP000642748"/>
    </source>
</evidence>
<comment type="caution">
    <text evidence="13">The sequence shown here is derived from an EMBL/GenBank/DDBJ whole genome shotgun (WGS) entry which is preliminary data.</text>
</comment>
<comment type="similarity">
    <text evidence="2">Belongs to the Nudix hydrolase family.</text>
</comment>
<sequence>MQTERPIPRIIVGAAIIEAGRVLACARAAPPEVAGRWEFPGGKVEEGESEPEALVRECEEELGVKVEVGDRVGGDIPMSHGRSVLRVYVSRLLDGQTPQRLEHAELRWLGRDELFSVDWLPADAPIVAELPPLLD</sequence>
<keyword evidence="5" id="KW-0479">Metal-binding</keyword>
<evidence type="ECO:0000256" key="1">
    <source>
        <dbReference type="ARBA" id="ARBA00001946"/>
    </source>
</evidence>
<dbReference type="PANTHER" id="PTHR47707">
    <property type="entry name" value="8-OXO-DGTP DIPHOSPHATASE"/>
    <property type="match status" value="1"/>
</dbReference>
<keyword evidence="8" id="KW-0460">Magnesium</keyword>
<dbReference type="GO" id="GO:0044715">
    <property type="term" value="F:8-oxo-dGDP phosphatase activity"/>
    <property type="evidence" value="ECO:0007669"/>
    <property type="project" value="TreeGrafter"/>
</dbReference>
<name>A0A8J3QPB1_9ACTN</name>
<dbReference type="GO" id="GO:0006281">
    <property type="term" value="P:DNA repair"/>
    <property type="evidence" value="ECO:0007669"/>
    <property type="project" value="UniProtKB-KW"/>
</dbReference>
<protein>
    <recommendedName>
        <fullName evidence="11">8-oxo-dGTP diphosphatase</fullName>
        <ecNumber evidence="11">3.6.1.55</ecNumber>
    </recommendedName>
</protein>
<dbReference type="CDD" id="cd03425">
    <property type="entry name" value="NUDIX_MutT_NudA_like"/>
    <property type="match status" value="1"/>
</dbReference>